<dbReference type="InterPro" id="IPR036052">
    <property type="entry name" value="TrpB-like_PALP_sf"/>
</dbReference>
<feature type="active site" description="Nucleophile" evidence="4">
    <location>
        <position position="94"/>
    </location>
</feature>
<dbReference type="SUPFAM" id="SSF53686">
    <property type="entry name" value="Tryptophan synthase beta subunit-like PLP-dependent enzymes"/>
    <property type="match status" value="1"/>
</dbReference>
<keyword evidence="7" id="KW-0456">Lyase</keyword>
<protein>
    <submittedName>
        <fullName evidence="7">D-cysteine desulfhydrase</fullName>
        <ecNumber evidence="7">4.4.1.15</ecNumber>
    </submittedName>
</protein>
<dbReference type="RefSeq" id="WP_184833702.1">
    <property type="nucleotide sequence ID" value="NZ_JACHMN010000002.1"/>
</dbReference>
<dbReference type="EMBL" id="JACHMN010000002">
    <property type="protein sequence ID" value="MBB5868055.1"/>
    <property type="molecule type" value="Genomic_DNA"/>
</dbReference>
<dbReference type="GO" id="GO:0019148">
    <property type="term" value="F:D-cysteine desulfhydrase activity"/>
    <property type="evidence" value="ECO:0007669"/>
    <property type="project" value="UniProtKB-EC"/>
</dbReference>
<organism evidence="7 8">
    <name type="scientific">Allocatelliglobosispora scoriae</name>
    <dbReference type="NCBI Taxonomy" id="643052"/>
    <lineage>
        <taxon>Bacteria</taxon>
        <taxon>Bacillati</taxon>
        <taxon>Actinomycetota</taxon>
        <taxon>Actinomycetes</taxon>
        <taxon>Micromonosporales</taxon>
        <taxon>Micromonosporaceae</taxon>
        <taxon>Allocatelliglobosispora</taxon>
    </lineage>
</organism>
<reference evidence="7 8" key="1">
    <citation type="submission" date="2020-08" db="EMBL/GenBank/DDBJ databases">
        <title>Sequencing the genomes of 1000 actinobacteria strains.</title>
        <authorList>
            <person name="Klenk H.-P."/>
        </authorList>
    </citation>
    <scope>NUCLEOTIDE SEQUENCE [LARGE SCALE GENOMIC DNA]</scope>
    <source>
        <strain evidence="7 8">DSM 45362</strain>
    </source>
</reference>
<dbReference type="InterPro" id="IPR027278">
    <property type="entry name" value="ACCD_DCysDesulf"/>
</dbReference>
<keyword evidence="3 5" id="KW-0663">Pyridoxal phosphate</keyword>
<dbReference type="EC" id="4.4.1.15" evidence="7"/>
<evidence type="ECO:0000256" key="2">
    <source>
        <dbReference type="ARBA" id="ARBA00008639"/>
    </source>
</evidence>
<name>A0A841BK87_9ACTN</name>
<evidence type="ECO:0000313" key="7">
    <source>
        <dbReference type="EMBL" id="MBB5868055.1"/>
    </source>
</evidence>
<comment type="similarity">
    <text evidence="2">Belongs to the ACC deaminase/D-cysteine desulfhydrase family.</text>
</comment>
<dbReference type="PANTHER" id="PTHR43780">
    <property type="entry name" value="1-AMINOCYCLOPROPANE-1-CARBOXYLATE DEAMINASE-RELATED"/>
    <property type="match status" value="1"/>
</dbReference>
<evidence type="ECO:0000256" key="1">
    <source>
        <dbReference type="ARBA" id="ARBA00001933"/>
    </source>
</evidence>
<dbReference type="PIRSF" id="PIRSF006278">
    <property type="entry name" value="ACCD_DCysDesulf"/>
    <property type="match status" value="1"/>
</dbReference>
<dbReference type="AlphaFoldDB" id="A0A841BK87"/>
<comment type="cofactor">
    <cofactor evidence="1">
        <name>pyridoxal 5'-phosphate</name>
        <dbReference type="ChEBI" id="CHEBI:597326"/>
    </cofactor>
</comment>
<dbReference type="Proteomes" id="UP000587527">
    <property type="component" value="Unassembled WGS sequence"/>
</dbReference>
<dbReference type="InterPro" id="IPR001926">
    <property type="entry name" value="TrpB-like_PALP"/>
</dbReference>
<feature type="domain" description="Tryptophan synthase beta chain-like PALP" evidence="6">
    <location>
        <begin position="26"/>
        <end position="322"/>
    </location>
</feature>
<dbReference type="Gene3D" id="3.40.50.1100">
    <property type="match status" value="2"/>
</dbReference>
<evidence type="ECO:0000259" key="6">
    <source>
        <dbReference type="Pfam" id="PF00291"/>
    </source>
</evidence>
<gene>
    <name evidence="7" type="ORF">F4553_001434</name>
</gene>
<keyword evidence="8" id="KW-1185">Reference proteome</keyword>
<comment type="caution">
    <text evidence="7">The sequence shown here is derived from an EMBL/GenBank/DDBJ whole genome shotgun (WGS) entry which is preliminary data.</text>
</comment>
<dbReference type="GO" id="GO:1901605">
    <property type="term" value="P:alpha-amino acid metabolic process"/>
    <property type="evidence" value="ECO:0007669"/>
    <property type="project" value="UniProtKB-ARBA"/>
</dbReference>
<sequence length="337" mass="35563">MAPINDTQPADTRLLERPMIWPRRVDLGGTDTPLEQADRLGAALGFAPGALWVKRDDLTGLGGGGNKVRHLEYLCADAIDRGCDLLVTGGGPQSNHIRLTAAAANRVGLRCRLVISGSNRRRRAGNMLLTGLLQPEIRWVGDISYPATQRAIGAEVERARSEGYRPYHIPVGGASAMGAVGYARAAEEIQAQLPGVGLIATATASGGTHAGLAVGMRSFERVLGVDVAAQTELDTAVTTIARGTAELCGVPYPAGVPRFDHRHAGRYGAVTDAVRWAIAVAGKYEGLLLDPVYTARVLAALGDGLRHGELAPTTTVVLLHTGGTPILHAVPYRKDLR</sequence>
<feature type="modified residue" description="N6-(pyridoxal phosphate)lysine" evidence="5">
    <location>
        <position position="67"/>
    </location>
</feature>
<proteinExistence type="inferred from homology"/>
<evidence type="ECO:0000256" key="4">
    <source>
        <dbReference type="PIRSR" id="PIRSR006278-1"/>
    </source>
</evidence>
<evidence type="ECO:0000256" key="3">
    <source>
        <dbReference type="ARBA" id="ARBA00022898"/>
    </source>
</evidence>
<evidence type="ECO:0000256" key="5">
    <source>
        <dbReference type="PIRSR" id="PIRSR006278-2"/>
    </source>
</evidence>
<dbReference type="PANTHER" id="PTHR43780:SF2">
    <property type="entry name" value="1-AMINOCYCLOPROPANE-1-CARBOXYLATE DEAMINASE-RELATED"/>
    <property type="match status" value="1"/>
</dbReference>
<accession>A0A841BK87</accession>
<dbReference type="Pfam" id="PF00291">
    <property type="entry name" value="PALP"/>
    <property type="match status" value="1"/>
</dbReference>
<evidence type="ECO:0000313" key="8">
    <source>
        <dbReference type="Proteomes" id="UP000587527"/>
    </source>
</evidence>